<evidence type="ECO:0000256" key="2">
    <source>
        <dbReference type="ARBA" id="ARBA00001946"/>
    </source>
</evidence>
<evidence type="ECO:0000256" key="1">
    <source>
        <dbReference type="ARBA" id="ARBA00000077"/>
    </source>
</evidence>
<dbReference type="FunFam" id="3.30.420.10:FF:000006">
    <property type="entry name" value="Ribonuclease HII"/>
    <property type="match status" value="1"/>
</dbReference>
<dbReference type="KEGG" id="pshq:F3W81_13950"/>
<evidence type="ECO:0000256" key="13">
    <source>
        <dbReference type="ARBA" id="ARBA00023211"/>
    </source>
</evidence>
<evidence type="ECO:0000256" key="3">
    <source>
        <dbReference type="ARBA" id="ARBA00004065"/>
    </source>
</evidence>
<dbReference type="EC" id="3.1.26.4" evidence="6 14"/>
<dbReference type="RefSeq" id="WP_193079746.1">
    <property type="nucleotide sequence ID" value="NZ_CP045201.1"/>
</dbReference>
<dbReference type="Gene3D" id="3.30.420.10">
    <property type="entry name" value="Ribonuclease H-like superfamily/Ribonuclease H"/>
    <property type="match status" value="1"/>
</dbReference>
<organism evidence="18 19">
    <name type="scientific">Pseudooceanicola spongiae</name>
    <dbReference type="NCBI Taxonomy" id="2613965"/>
    <lineage>
        <taxon>Bacteria</taxon>
        <taxon>Pseudomonadati</taxon>
        <taxon>Pseudomonadota</taxon>
        <taxon>Alphaproteobacteria</taxon>
        <taxon>Rhodobacterales</taxon>
        <taxon>Paracoccaceae</taxon>
        <taxon>Pseudooceanicola</taxon>
    </lineage>
</organism>
<evidence type="ECO:0000256" key="6">
    <source>
        <dbReference type="ARBA" id="ARBA00012180"/>
    </source>
</evidence>
<dbReference type="PROSITE" id="PS51975">
    <property type="entry name" value="RNASE_H_2"/>
    <property type="match status" value="1"/>
</dbReference>
<keyword evidence="13 14" id="KW-0464">Manganese</keyword>
<evidence type="ECO:0000256" key="14">
    <source>
        <dbReference type="HAMAP-Rule" id="MF_00052"/>
    </source>
</evidence>
<comment type="subcellular location">
    <subcellularLocation>
        <location evidence="4 14">Cytoplasm</location>
    </subcellularLocation>
</comment>
<evidence type="ECO:0000256" key="8">
    <source>
        <dbReference type="ARBA" id="ARBA00022490"/>
    </source>
</evidence>
<name>A0A7L9WNK9_9RHOB</name>
<keyword evidence="11 14" id="KW-0255">Endonuclease</keyword>
<keyword evidence="19" id="KW-1185">Reference proteome</keyword>
<dbReference type="InterPro" id="IPR012337">
    <property type="entry name" value="RNaseH-like_sf"/>
</dbReference>
<evidence type="ECO:0000256" key="11">
    <source>
        <dbReference type="ARBA" id="ARBA00022759"/>
    </source>
</evidence>
<keyword evidence="8 14" id="KW-0963">Cytoplasm</keyword>
<dbReference type="GO" id="GO:0032299">
    <property type="term" value="C:ribonuclease H2 complex"/>
    <property type="evidence" value="ECO:0007669"/>
    <property type="project" value="TreeGrafter"/>
</dbReference>
<comment type="function">
    <text evidence="3 14 16">Endonuclease that specifically degrades the RNA of RNA-DNA hybrids.</text>
</comment>
<evidence type="ECO:0000256" key="7">
    <source>
        <dbReference type="ARBA" id="ARBA00019179"/>
    </source>
</evidence>
<dbReference type="GO" id="GO:0006298">
    <property type="term" value="P:mismatch repair"/>
    <property type="evidence" value="ECO:0007669"/>
    <property type="project" value="TreeGrafter"/>
</dbReference>
<evidence type="ECO:0000256" key="12">
    <source>
        <dbReference type="ARBA" id="ARBA00022801"/>
    </source>
</evidence>
<gene>
    <name evidence="14" type="primary">rnhB</name>
    <name evidence="18" type="ORF">F3W81_13950</name>
</gene>
<dbReference type="GO" id="GO:0004523">
    <property type="term" value="F:RNA-DNA hybrid ribonuclease activity"/>
    <property type="evidence" value="ECO:0007669"/>
    <property type="project" value="UniProtKB-UniRule"/>
</dbReference>
<evidence type="ECO:0000256" key="4">
    <source>
        <dbReference type="ARBA" id="ARBA00004496"/>
    </source>
</evidence>
<keyword evidence="12 14" id="KW-0378">Hydrolase</keyword>
<evidence type="ECO:0000256" key="16">
    <source>
        <dbReference type="RuleBase" id="RU003515"/>
    </source>
</evidence>
<dbReference type="NCBIfam" id="NF000594">
    <property type="entry name" value="PRK00015.1-1"/>
    <property type="match status" value="1"/>
</dbReference>
<dbReference type="AlphaFoldDB" id="A0A7L9WNK9"/>
<evidence type="ECO:0000259" key="17">
    <source>
        <dbReference type="PROSITE" id="PS51975"/>
    </source>
</evidence>
<dbReference type="Pfam" id="PF01351">
    <property type="entry name" value="RNase_HII"/>
    <property type="match status" value="1"/>
</dbReference>
<proteinExistence type="inferred from homology"/>
<comment type="cofactor">
    <cofactor evidence="14 15">
        <name>Mn(2+)</name>
        <dbReference type="ChEBI" id="CHEBI:29035"/>
    </cofactor>
    <cofactor evidence="14 15">
        <name>Mg(2+)</name>
        <dbReference type="ChEBI" id="CHEBI:18420"/>
    </cofactor>
    <text evidence="14 15">Manganese or magnesium. Binds 1 divalent metal ion per monomer in the absence of substrate. May bind a second metal ion after substrate binding.</text>
</comment>
<comment type="cofactor">
    <cofactor evidence="2">
        <name>Mg(2+)</name>
        <dbReference type="ChEBI" id="CHEBI:18420"/>
    </cofactor>
</comment>
<dbReference type="InterPro" id="IPR001352">
    <property type="entry name" value="RNase_HII/HIII"/>
</dbReference>
<dbReference type="PANTHER" id="PTHR10954:SF18">
    <property type="entry name" value="RIBONUCLEASE HII"/>
    <property type="match status" value="1"/>
</dbReference>
<dbReference type="GO" id="GO:0005737">
    <property type="term" value="C:cytoplasm"/>
    <property type="evidence" value="ECO:0007669"/>
    <property type="project" value="UniProtKB-SubCell"/>
</dbReference>
<keyword evidence="10 14" id="KW-0479">Metal-binding</keyword>
<dbReference type="GO" id="GO:0003723">
    <property type="term" value="F:RNA binding"/>
    <property type="evidence" value="ECO:0007669"/>
    <property type="project" value="UniProtKB-UniRule"/>
</dbReference>
<feature type="binding site" evidence="14 15">
    <location>
        <position position="119"/>
    </location>
    <ligand>
        <name>a divalent metal cation</name>
        <dbReference type="ChEBI" id="CHEBI:60240"/>
    </ligand>
</feature>
<evidence type="ECO:0000256" key="9">
    <source>
        <dbReference type="ARBA" id="ARBA00022722"/>
    </source>
</evidence>
<dbReference type="InterPro" id="IPR024567">
    <property type="entry name" value="RNase_HII/HIII_dom"/>
</dbReference>
<dbReference type="SUPFAM" id="SSF53098">
    <property type="entry name" value="Ribonuclease H-like"/>
    <property type="match status" value="1"/>
</dbReference>
<reference evidence="18 19" key="1">
    <citation type="submission" date="2019-10" db="EMBL/GenBank/DDBJ databases">
        <title>Pseudopuniceibacterium sp. HQ09 islated from Antarctica.</title>
        <authorList>
            <person name="Liao L."/>
            <person name="Su S."/>
            <person name="Chen B."/>
            <person name="Yu Y."/>
        </authorList>
    </citation>
    <scope>NUCLEOTIDE SEQUENCE [LARGE SCALE GENOMIC DNA]</scope>
    <source>
        <strain evidence="18 19">HQ09</strain>
    </source>
</reference>
<dbReference type="EMBL" id="CP045201">
    <property type="protein sequence ID" value="QOL81829.1"/>
    <property type="molecule type" value="Genomic_DNA"/>
</dbReference>
<evidence type="ECO:0000256" key="15">
    <source>
        <dbReference type="PROSITE-ProRule" id="PRU01319"/>
    </source>
</evidence>
<dbReference type="GO" id="GO:0043137">
    <property type="term" value="P:DNA replication, removal of RNA primer"/>
    <property type="evidence" value="ECO:0007669"/>
    <property type="project" value="TreeGrafter"/>
</dbReference>
<feature type="binding site" evidence="14 15">
    <location>
        <position position="28"/>
    </location>
    <ligand>
        <name>a divalent metal cation</name>
        <dbReference type="ChEBI" id="CHEBI:60240"/>
    </ligand>
</feature>
<dbReference type="CDD" id="cd07182">
    <property type="entry name" value="RNase_HII_bacteria_HII_like"/>
    <property type="match status" value="1"/>
</dbReference>
<dbReference type="PANTHER" id="PTHR10954">
    <property type="entry name" value="RIBONUCLEASE H2 SUBUNIT A"/>
    <property type="match status" value="1"/>
</dbReference>
<keyword evidence="9 14" id="KW-0540">Nuclease</keyword>
<dbReference type="GO" id="GO:0030145">
    <property type="term" value="F:manganese ion binding"/>
    <property type="evidence" value="ECO:0007669"/>
    <property type="project" value="UniProtKB-UniRule"/>
</dbReference>
<evidence type="ECO:0000313" key="18">
    <source>
        <dbReference type="EMBL" id="QOL81829.1"/>
    </source>
</evidence>
<sequence>MTPLKPIPDYHYETLALRTGALHVAGVDEVGRGPLAGPVTAAAVILDPTRIPAGINDSKQLSLKRRQDVFALLQDCAIVSVAHASVEEIDEINILQASHLAMRRAVQGLEMRPDHVLIDGNRIPAGLNLPATALVKGDARSLSIAAASIMAKIARDQIMWDLAQHFPGYGWERNAGYPTKQHRAALQDLGVTPHHRRSFAPVRNILCRD</sequence>
<dbReference type="Proteomes" id="UP000594118">
    <property type="component" value="Chromosome"/>
</dbReference>
<evidence type="ECO:0000256" key="10">
    <source>
        <dbReference type="ARBA" id="ARBA00022723"/>
    </source>
</evidence>
<comment type="similarity">
    <text evidence="5 14 16">Belongs to the RNase HII family.</text>
</comment>
<accession>A0A7L9WNK9</accession>
<feature type="binding site" evidence="14 15">
    <location>
        <position position="29"/>
    </location>
    <ligand>
        <name>a divalent metal cation</name>
        <dbReference type="ChEBI" id="CHEBI:60240"/>
    </ligand>
</feature>
<evidence type="ECO:0000313" key="19">
    <source>
        <dbReference type="Proteomes" id="UP000594118"/>
    </source>
</evidence>
<feature type="domain" description="RNase H type-2" evidence="17">
    <location>
        <begin position="22"/>
        <end position="209"/>
    </location>
</feature>
<dbReference type="HAMAP" id="MF_00052_B">
    <property type="entry name" value="RNase_HII_B"/>
    <property type="match status" value="1"/>
</dbReference>
<dbReference type="NCBIfam" id="NF000595">
    <property type="entry name" value="PRK00015.1-3"/>
    <property type="match status" value="1"/>
</dbReference>
<dbReference type="InterPro" id="IPR036397">
    <property type="entry name" value="RNaseH_sf"/>
</dbReference>
<comment type="catalytic activity">
    <reaction evidence="1 14 15 16">
        <text>Endonucleolytic cleavage to 5'-phosphomonoester.</text>
        <dbReference type="EC" id="3.1.26.4"/>
    </reaction>
</comment>
<dbReference type="InterPro" id="IPR022898">
    <property type="entry name" value="RNase_HII"/>
</dbReference>
<evidence type="ECO:0000256" key="5">
    <source>
        <dbReference type="ARBA" id="ARBA00007383"/>
    </source>
</evidence>
<protein>
    <recommendedName>
        <fullName evidence="7 14">Ribonuclease HII</fullName>
        <shortName evidence="14">RNase HII</shortName>
        <ecNumber evidence="6 14">3.1.26.4</ecNumber>
    </recommendedName>
</protein>